<gene>
    <name evidence="10" type="ORF">Cvel_958</name>
</gene>
<feature type="transmembrane region" description="Helical" evidence="7">
    <location>
        <begin position="523"/>
        <end position="543"/>
    </location>
</feature>
<keyword evidence="5 7" id="KW-0472">Membrane</keyword>
<feature type="compositionally biased region" description="Gly residues" evidence="6">
    <location>
        <begin position="49"/>
        <end position="58"/>
    </location>
</feature>
<keyword evidence="3 7" id="KW-0812">Transmembrane</keyword>
<feature type="region of interest" description="Disordered" evidence="6">
    <location>
        <begin position="908"/>
        <end position="948"/>
    </location>
</feature>
<feature type="compositionally biased region" description="Basic and acidic residues" evidence="6">
    <location>
        <begin position="908"/>
        <end position="917"/>
    </location>
</feature>
<evidence type="ECO:0000256" key="1">
    <source>
        <dbReference type="ARBA" id="ARBA00004141"/>
    </source>
</evidence>
<evidence type="ECO:0008006" key="11">
    <source>
        <dbReference type="Google" id="ProtNLM"/>
    </source>
</evidence>
<dbReference type="EMBL" id="CDMZ01002419">
    <property type="protein sequence ID" value="CEM42277.1"/>
    <property type="molecule type" value="Genomic_DNA"/>
</dbReference>
<dbReference type="AlphaFoldDB" id="A0A0G4HEK2"/>
<evidence type="ECO:0000259" key="8">
    <source>
        <dbReference type="Pfam" id="PF08016"/>
    </source>
</evidence>
<feature type="transmembrane region" description="Helical" evidence="7">
    <location>
        <begin position="564"/>
        <end position="585"/>
    </location>
</feature>
<comment type="subcellular location">
    <subcellularLocation>
        <location evidence="1">Membrane</location>
        <topology evidence="1">Multi-pass membrane protein</topology>
    </subcellularLocation>
</comment>
<comment type="similarity">
    <text evidence="2">Belongs to the polycystin family.</text>
</comment>
<feature type="region of interest" description="Disordered" evidence="6">
    <location>
        <begin position="390"/>
        <end position="431"/>
    </location>
</feature>
<dbReference type="Pfam" id="PF08016">
    <property type="entry name" value="PKD_channel"/>
    <property type="match status" value="1"/>
</dbReference>
<dbReference type="InterPro" id="IPR046791">
    <property type="entry name" value="Polycystin_dom"/>
</dbReference>
<dbReference type="Pfam" id="PF20519">
    <property type="entry name" value="Polycystin_dom"/>
    <property type="match status" value="1"/>
</dbReference>
<feature type="compositionally biased region" description="Basic residues" evidence="6">
    <location>
        <begin position="805"/>
        <end position="815"/>
    </location>
</feature>
<evidence type="ECO:0000256" key="6">
    <source>
        <dbReference type="SAM" id="MobiDB-lite"/>
    </source>
</evidence>
<feature type="domain" description="Polycystin" evidence="9">
    <location>
        <begin position="277"/>
        <end position="356"/>
    </location>
</feature>
<dbReference type="VEuPathDB" id="CryptoDB:Cvel_958"/>
<feature type="compositionally biased region" description="Basic and acidic residues" evidence="6">
    <location>
        <begin position="422"/>
        <end position="431"/>
    </location>
</feature>
<evidence type="ECO:0000313" key="10">
    <source>
        <dbReference type="EMBL" id="CEM42277.1"/>
    </source>
</evidence>
<dbReference type="PANTHER" id="PTHR10877">
    <property type="entry name" value="POLYCYSTIN FAMILY MEMBER"/>
    <property type="match status" value="1"/>
</dbReference>
<feature type="domain" description="Polycystin cation channel PKD1/PKD2" evidence="8">
    <location>
        <begin position="464"/>
        <end position="647"/>
    </location>
</feature>
<reference evidence="10" key="1">
    <citation type="submission" date="2014-11" db="EMBL/GenBank/DDBJ databases">
        <authorList>
            <person name="Otto D Thomas"/>
            <person name="Naeem Raeece"/>
        </authorList>
    </citation>
    <scope>NUCLEOTIDE SEQUENCE</scope>
</reference>
<evidence type="ECO:0000256" key="5">
    <source>
        <dbReference type="ARBA" id="ARBA00023136"/>
    </source>
</evidence>
<feature type="transmembrane region" description="Helical" evidence="7">
    <location>
        <begin position="468"/>
        <end position="490"/>
    </location>
</feature>
<evidence type="ECO:0000256" key="2">
    <source>
        <dbReference type="ARBA" id="ARBA00007200"/>
    </source>
</evidence>
<sequence length="948" mass="105516">MQKYGTDTSAGAGGESPNGNGISPSNKDRDENDVSAFHLVQTPRPALQGEGGIQGGGSSQAASERQRQAEKAKGFKDSGEPLFPINKDTPFAAVSQLDGGSLDGSIRLILFAIFYLVALVLQLKTDDAFYFRSALYTAISEATFEASDGQTGKTIWDVTDRTDTIRWITEVIPDICFSTTAPDQYSTLFPNLPSGLLGTVYTPVVIQDWNVLVGENPVRFSLQVRDRIPKAPEEIVRWVANQQNVSALIDHSLEISEEEQEERLGYIGCYPRGGTDAYGGKAAFVCEMSSDSQIAEAFFARVFERPTWFLEADTQKLVIDFLVYNGNTNIFGYTKIAFEFSDDGSVEKSLSIHEVKAVAAFLLFTMLCSLVSKILIQPFRRVKHFRKAQRRTAEDGEENAPPKGEAERDRDSQFALTPSPEVGKEKAESRESKLSILGGGGYIKEPEKRKSFLREYFTEVGQQFSESVFIPVEVLLVITSIVCAFLWVTYSVNPQADTFSLPSSTSLGIILKAFEGLANRLVIYRRVSALNVMLLFLRMVRLFMFHPRAVTIGEIVLNSFWDNFWFCVMFIVFLIAFSFMGHFAFGGHMEDFSTIERAIESTLYVILGRIRYDEMYEANAAFAGLYFFPLTFLYFFFFRQVLISITLSHTTTRDELQRSGEATTANRLSQSNLLSATGGQSSTTLGEERSVFAGRLVTQQSLGVSEFEYNAWSPRRKTLEERRTETAVMILDCLTGDAEAQKKLPSKLRDYHDKMVKDYHALSDMNSRIGHHTDYGIENAAGAGAGAGAGAKASSAMKEKEATRRSKTGTHRSKTGTKTVAFGAVSKRQLGDGSNFIRSDAPQGGALSTTGSKRKTTTSFFGGMIAKQGDAEEEEHEVSDDEDESLINQREILSRYVVKLEYEIKQLQQDRSREKSQKPLWPVRCTGDFSCPTEQTEQRSTWSEEILA</sequence>
<protein>
    <recommendedName>
        <fullName evidence="11">Polycystin cation channel PKD1/PKD2 domain-containing protein</fullName>
    </recommendedName>
</protein>
<organism evidence="10">
    <name type="scientific">Chromera velia CCMP2878</name>
    <dbReference type="NCBI Taxonomy" id="1169474"/>
    <lineage>
        <taxon>Eukaryota</taxon>
        <taxon>Sar</taxon>
        <taxon>Alveolata</taxon>
        <taxon>Colpodellida</taxon>
        <taxon>Chromeraceae</taxon>
        <taxon>Chromera</taxon>
    </lineage>
</organism>
<feature type="region of interest" description="Disordered" evidence="6">
    <location>
        <begin position="1"/>
        <end position="81"/>
    </location>
</feature>
<dbReference type="InterPro" id="IPR051223">
    <property type="entry name" value="Polycystin"/>
</dbReference>
<name>A0A0G4HEK2_9ALVE</name>
<evidence type="ECO:0000256" key="7">
    <source>
        <dbReference type="SAM" id="Phobius"/>
    </source>
</evidence>
<evidence type="ECO:0000259" key="9">
    <source>
        <dbReference type="Pfam" id="PF20519"/>
    </source>
</evidence>
<dbReference type="PANTHER" id="PTHR10877:SF183">
    <property type="entry name" value="AT14535P-RELATED"/>
    <property type="match status" value="1"/>
</dbReference>
<feature type="transmembrane region" description="Helical" evidence="7">
    <location>
        <begin position="357"/>
        <end position="376"/>
    </location>
</feature>
<evidence type="ECO:0000256" key="3">
    <source>
        <dbReference type="ARBA" id="ARBA00022692"/>
    </source>
</evidence>
<feature type="transmembrane region" description="Helical" evidence="7">
    <location>
        <begin position="620"/>
        <end position="638"/>
    </location>
</feature>
<keyword evidence="4 7" id="KW-1133">Transmembrane helix</keyword>
<dbReference type="InterPro" id="IPR013122">
    <property type="entry name" value="PKD1_2_channel"/>
</dbReference>
<feature type="compositionally biased region" description="Basic and acidic residues" evidence="6">
    <location>
        <begin position="64"/>
        <end position="79"/>
    </location>
</feature>
<feature type="region of interest" description="Disordered" evidence="6">
    <location>
        <begin position="784"/>
        <end position="815"/>
    </location>
</feature>
<accession>A0A0G4HEK2</accession>
<dbReference type="PhylomeDB" id="A0A0G4HEK2"/>
<dbReference type="GO" id="GO:0016020">
    <property type="term" value="C:membrane"/>
    <property type="evidence" value="ECO:0007669"/>
    <property type="project" value="UniProtKB-SubCell"/>
</dbReference>
<feature type="region of interest" description="Disordered" evidence="6">
    <location>
        <begin position="833"/>
        <end position="855"/>
    </location>
</feature>
<evidence type="ECO:0000256" key="4">
    <source>
        <dbReference type="ARBA" id="ARBA00022989"/>
    </source>
</evidence>
<feature type="compositionally biased region" description="Polar residues" evidence="6">
    <location>
        <begin position="932"/>
        <end position="948"/>
    </location>
</feature>
<proteinExistence type="inferred from homology"/>